<evidence type="ECO:0000313" key="2">
    <source>
        <dbReference type="Proteomes" id="UP001386955"/>
    </source>
</evidence>
<dbReference type="AlphaFoldDB" id="A0AAN9XVN9"/>
<protein>
    <submittedName>
        <fullName evidence="1">Uncharacterized protein</fullName>
    </submittedName>
</protein>
<gene>
    <name evidence="1" type="ORF">VNO78_03542</name>
</gene>
<organism evidence="1 2">
    <name type="scientific">Psophocarpus tetragonolobus</name>
    <name type="common">Winged bean</name>
    <name type="synonym">Dolichos tetragonolobus</name>
    <dbReference type="NCBI Taxonomy" id="3891"/>
    <lineage>
        <taxon>Eukaryota</taxon>
        <taxon>Viridiplantae</taxon>
        <taxon>Streptophyta</taxon>
        <taxon>Embryophyta</taxon>
        <taxon>Tracheophyta</taxon>
        <taxon>Spermatophyta</taxon>
        <taxon>Magnoliopsida</taxon>
        <taxon>eudicotyledons</taxon>
        <taxon>Gunneridae</taxon>
        <taxon>Pentapetalae</taxon>
        <taxon>rosids</taxon>
        <taxon>fabids</taxon>
        <taxon>Fabales</taxon>
        <taxon>Fabaceae</taxon>
        <taxon>Papilionoideae</taxon>
        <taxon>50 kb inversion clade</taxon>
        <taxon>NPAAA clade</taxon>
        <taxon>indigoferoid/millettioid clade</taxon>
        <taxon>Phaseoleae</taxon>
        <taxon>Psophocarpus</taxon>
    </lineage>
</organism>
<evidence type="ECO:0000313" key="1">
    <source>
        <dbReference type="EMBL" id="KAK7412095.1"/>
    </source>
</evidence>
<comment type="caution">
    <text evidence="1">The sequence shown here is derived from an EMBL/GenBank/DDBJ whole genome shotgun (WGS) entry which is preliminary data.</text>
</comment>
<dbReference type="Proteomes" id="UP001386955">
    <property type="component" value="Unassembled WGS sequence"/>
</dbReference>
<sequence>MFLSQLILPTNHHLTYFRLCCHLHCLVHVWKIMVLEENYELKLGMGCPDAGPSPIVIYHLFLEGIDHV</sequence>
<keyword evidence="2" id="KW-1185">Reference proteome</keyword>
<reference evidence="1 2" key="1">
    <citation type="submission" date="2024-01" db="EMBL/GenBank/DDBJ databases">
        <title>The genomes of 5 underutilized Papilionoideae crops provide insights into root nodulation and disease resistanc.</title>
        <authorList>
            <person name="Jiang F."/>
        </authorList>
    </citation>
    <scope>NUCLEOTIDE SEQUENCE [LARGE SCALE GENOMIC DNA]</scope>
    <source>
        <strain evidence="1">DUOXIRENSHENG_FW03</strain>
        <tissue evidence="1">Leaves</tissue>
    </source>
</reference>
<name>A0AAN9XVN9_PSOTE</name>
<dbReference type="EMBL" id="JAYMYS010000001">
    <property type="protein sequence ID" value="KAK7412095.1"/>
    <property type="molecule type" value="Genomic_DNA"/>
</dbReference>
<proteinExistence type="predicted"/>
<accession>A0AAN9XVN9</accession>